<evidence type="ECO:0000259" key="10">
    <source>
        <dbReference type="Pfam" id="PF00251"/>
    </source>
</evidence>
<dbReference type="GO" id="GO:0005737">
    <property type="term" value="C:cytoplasm"/>
    <property type="evidence" value="ECO:0007669"/>
    <property type="project" value="UniProtKB-SubCell"/>
</dbReference>
<dbReference type="GO" id="GO:0005985">
    <property type="term" value="P:sucrose metabolic process"/>
    <property type="evidence" value="ECO:0007669"/>
    <property type="project" value="UniProtKB-UniPathway"/>
</dbReference>
<dbReference type="AlphaFoldDB" id="A0A0U2WKN7"/>
<dbReference type="KEGG" id="erx:ATZ35_01245"/>
<dbReference type="InterPro" id="IPR001362">
    <property type="entry name" value="Glyco_hydro_32"/>
</dbReference>
<comment type="pathway">
    <text evidence="1 9">Glycan biosynthesis; sucrose metabolism.</text>
</comment>
<evidence type="ECO:0000256" key="4">
    <source>
        <dbReference type="ARBA" id="ARBA00019623"/>
    </source>
</evidence>
<evidence type="ECO:0000313" key="13">
    <source>
        <dbReference type="Proteomes" id="UP000067523"/>
    </source>
</evidence>
<comment type="subcellular location">
    <subcellularLocation>
        <location evidence="9">Cytoplasm</location>
    </subcellularLocation>
</comment>
<reference evidence="13" key="1">
    <citation type="submission" date="2015-12" db="EMBL/GenBank/DDBJ databases">
        <authorList>
            <person name="Lauer A."/>
            <person name="Humrighouse B."/>
            <person name="Loparev V."/>
            <person name="Shewmaker P.L."/>
            <person name="Whitney A.M."/>
            <person name="McLaughlin R.W."/>
        </authorList>
    </citation>
    <scope>NUCLEOTIDE SEQUENCE [LARGE SCALE GENOMIC DNA]</scope>
    <source>
        <strain evidence="13">LMG 26678</strain>
    </source>
</reference>
<dbReference type="Proteomes" id="UP000067523">
    <property type="component" value="Chromosome"/>
</dbReference>
<dbReference type="EC" id="3.2.1.26" evidence="3 8"/>
<dbReference type="STRING" id="118060.ATZ35_01245"/>
<evidence type="ECO:0000313" key="12">
    <source>
        <dbReference type="EMBL" id="ALS35830.1"/>
    </source>
</evidence>
<evidence type="ECO:0000256" key="1">
    <source>
        <dbReference type="ARBA" id="ARBA00004914"/>
    </source>
</evidence>
<dbReference type="InterPro" id="IPR051214">
    <property type="entry name" value="GH32_Enzymes"/>
</dbReference>
<evidence type="ECO:0000256" key="5">
    <source>
        <dbReference type="ARBA" id="ARBA00022801"/>
    </source>
</evidence>
<dbReference type="InterPro" id="IPR006232">
    <property type="entry name" value="Suc6P_hydrolase"/>
</dbReference>
<evidence type="ECO:0000256" key="6">
    <source>
        <dbReference type="ARBA" id="ARBA00023295"/>
    </source>
</evidence>
<dbReference type="NCBIfam" id="TIGR01322">
    <property type="entry name" value="scrB_fam"/>
    <property type="match status" value="1"/>
</dbReference>
<name>A0A0U2WKN7_9ENTE</name>
<accession>A0A0U2WKN7</accession>
<dbReference type="SUPFAM" id="SSF75005">
    <property type="entry name" value="Arabinanase/levansucrase/invertase"/>
    <property type="match status" value="1"/>
</dbReference>
<feature type="domain" description="Glycosyl hydrolase family 32 N-terminal" evidence="10">
    <location>
        <begin position="29"/>
        <end position="334"/>
    </location>
</feature>
<dbReference type="SUPFAM" id="SSF49899">
    <property type="entry name" value="Concanavalin A-like lectins/glucanases"/>
    <property type="match status" value="1"/>
</dbReference>
<evidence type="ECO:0000256" key="2">
    <source>
        <dbReference type="ARBA" id="ARBA00009902"/>
    </source>
</evidence>
<evidence type="ECO:0000256" key="7">
    <source>
        <dbReference type="ARBA" id="ARBA00033367"/>
    </source>
</evidence>
<evidence type="ECO:0000256" key="8">
    <source>
        <dbReference type="RuleBase" id="RU362110"/>
    </source>
</evidence>
<gene>
    <name evidence="12" type="ORF">ATZ35_01245</name>
</gene>
<dbReference type="InterPro" id="IPR013320">
    <property type="entry name" value="ConA-like_dom_sf"/>
</dbReference>
<keyword evidence="13" id="KW-1185">Reference proteome</keyword>
<dbReference type="EMBL" id="CP013655">
    <property type="protein sequence ID" value="ALS35830.1"/>
    <property type="molecule type" value="Genomic_DNA"/>
</dbReference>
<feature type="domain" description="Glycosyl hydrolase family 32 C-terminal" evidence="11">
    <location>
        <begin position="357"/>
        <end position="474"/>
    </location>
</feature>
<dbReference type="PANTHER" id="PTHR43101">
    <property type="entry name" value="BETA-FRUCTOSIDASE"/>
    <property type="match status" value="1"/>
</dbReference>
<keyword evidence="9" id="KW-0119">Carbohydrate metabolism</keyword>
<dbReference type="CDD" id="cd08996">
    <property type="entry name" value="GH32_FFase"/>
    <property type="match status" value="1"/>
</dbReference>
<evidence type="ECO:0000256" key="3">
    <source>
        <dbReference type="ARBA" id="ARBA00012758"/>
    </source>
</evidence>
<dbReference type="Pfam" id="PF00251">
    <property type="entry name" value="Glyco_hydro_32N"/>
    <property type="match status" value="1"/>
</dbReference>
<dbReference type="InterPro" id="IPR013148">
    <property type="entry name" value="Glyco_hydro_32_N"/>
</dbReference>
<dbReference type="InterPro" id="IPR013189">
    <property type="entry name" value="Glyco_hydro_32_C"/>
</dbReference>
<dbReference type="PANTHER" id="PTHR43101:SF1">
    <property type="entry name" value="BETA-FRUCTOSIDASE"/>
    <property type="match status" value="1"/>
</dbReference>
<dbReference type="Gene3D" id="2.115.10.20">
    <property type="entry name" value="Glycosyl hydrolase domain, family 43"/>
    <property type="match status" value="1"/>
</dbReference>
<dbReference type="UniPathway" id="UPA00238"/>
<keyword evidence="6 8" id="KW-0326">Glycosidase</keyword>
<dbReference type="SMART" id="SM00640">
    <property type="entry name" value="Glyco_32"/>
    <property type="match status" value="1"/>
</dbReference>
<dbReference type="GO" id="GO:0004564">
    <property type="term" value="F:beta-fructofuranosidase activity"/>
    <property type="evidence" value="ECO:0007669"/>
    <property type="project" value="UniProtKB-EC"/>
</dbReference>
<dbReference type="InterPro" id="IPR023296">
    <property type="entry name" value="Glyco_hydro_beta-prop_sf"/>
</dbReference>
<sequence>MMREKIERANQFIKENKGMINNVYRQSYHLMAPVGWINDPNGFVYYKGEYHLFYQYYPYDSVWGPMHWGHAKSKDLIHWEDLPVALAPSEEYDLDGCFSGSAIEKDGKLYLMYTGHYEREGIKREVQCIAVSEDGVHFEKIPGNPVISDQHIKGIAQIEDFRDPKIIEHRGMYYSVVASKTAEQRGQILLFQSDDLFNWRFTSILLKGKKEQGVMWECPDLFHLDGKDVLLISPIEMEKKDNSYENINSTVAFIGEVDWLTGRFNVENFHEIDFGLDFYAPQTCIDKQGRRIMVAWMQMWGRNMPTNDLGHFWAGAMTLPRELHVEKQQLIQQPINTIYTFITDKKSIIEEKLDNSSIVIENNGTKQFYIEFSGNLTLTKKLRMKIIRSNDSAIELIYEPVTEHLSISRDSFGFSITGAETDKLTKRTASVPLIDNRLVLEIFRDTSSIEIFAKGVAVMSMNFYEKGQSEPATLSVVGMLEQVEINYGLIKV</sequence>
<organism evidence="12 13">
    <name type="scientific">Enterococcus rotai</name>
    <dbReference type="NCBI Taxonomy" id="118060"/>
    <lineage>
        <taxon>Bacteria</taxon>
        <taxon>Bacillati</taxon>
        <taxon>Bacillota</taxon>
        <taxon>Bacilli</taxon>
        <taxon>Lactobacillales</taxon>
        <taxon>Enterococcaceae</taxon>
        <taxon>Enterococcus</taxon>
    </lineage>
</organism>
<proteinExistence type="inferred from homology"/>
<keyword evidence="9" id="KW-0963">Cytoplasm</keyword>
<dbReference type="Pfam" id="PF08244">
    <property type="entry name" value="Glyco_hydro_32C"/>
    <property type="match status" value="1"/>
</dbReference>
<evidence type="ECO:0000256" key="9">
    <source>
        <dbReference type="RuleBase" id="RU365015"/>
    </source>
</evidence>
<comment type="similarity">
    <text evidence="2 8">Belongs to the glycosyl hydrolase 32 family.</text>
</comment>
<comment type="function">
    <text evidence="9">Enables the bacterium to metabolize sucrose as a sole carbon source.</text>
</comment>
<keyword evidence="5 8" id="KW-0378">Hydrolase</keyword>
<dbReference type="Gene3D" id="2.60.120.560">
    <property type="entry name" value="Exo-inulinase, domain 1"/>
    <property type="match status" value="1"/>
</dbReference>
<protein>
    <recommendedName>
        <fullName evidence="4 8">Sucrose-6-phosphate hydrolase</fullName>
        <ecNumber evidence="3 8">3.2.1.26</ecNumber>
    </recommendedName>
    <alternativeName>
        <fullName evidence="7 9">Invertase</fullName>
    </alternativeName>
</protein>
<comment type="catalytic activity">
    <reaction evidence="8">
        <text>Hydrolysis of terminal non-reducing beta-D-fructofuranoside residues in beta-D-fructofuranosides.</text>
        <dbReference type="EC" id="3.2.1.26"/>
    </reaction>
</comment>
<evidence type="ECO:0000259" key="11">
    <source>
        <dbReference type="Pfam" id="PF08244"/>
    </source>
</evidence>